<protein>
    <recommendedName>
        <fullName evidence="12">Multiple resistance and pH regulation protein F</fullName>
    </recommendedName>
</protein>
<evidence type="ECO:0000256" key="6">
    <source>
        <dbReference type="ARBA" id="ARBA00022989"/>
    </source>
</evidence>
<keyword evidence="11" id="KW-1185">Reference proteome</keyword>
<dbReference type="RefSeq" id="WP_213363553.1">
    <property type="nucleotide sequence ID" value="NZ_BSFM01000021.1"/>
</dbReference>
<gene>
    <name evidence="10" type="ORF">GCM10017653_45640</name>
</gene>
<dbReference type="InterPro" id="IPR007208">
    <property type="entry name" value="MrpF/PhaF-like"/>
</dbReference>
<evidence type="ECO:0000256" key="2">
    <source>
        <dbReference type="ARBA" id="ARBA00009212"/>
    </source>
</evidence>
<evidence type="ECO:0000313" key="11">
    <source>
        <dbReference type="Proteomes" id="UP001143330"/>
    </source>
</evidence>
<evidence type="ECO:0000256" key="1">
    <source>
        <dbReference type="ARBA" id="ARBA00004651"/>
    </source>
</evidence>
<dbReference type="GO" id="GO:0015385">
    <property type="term" value="F:sodium:proton antiporter activity"/>
    <property type="evidence" value="ECO:0007669"/>
    <property type="project" value="TreeGrafter"/>
</dbReference>
<accession>A0A9W6K2V6</accession>
<keyword evidence="7 9" id="KW-0472">Membrane</keyword>
<dbReference type="PANTHER" id="PTHR34702:SF1">
    <property type="entry name" value="NA(+)_H(+) ANTIPORTER SUBUNIT F"/>
    <property type="match status" value="1"/>
</dbReference>
<name>A0A9W6K2V6_9HYPH</name>
<dbReference type="Pfam" id="PF04066">
    <property type="entry name" value="MrpF_PhaF"/>
    <property type="match status" value="1"/>
</dbReference>
<evidence type="ECO:0000256" key="3">
    <source>
        <dbReference type="ARBA" id="ARBA00022448"/>
    </source>
</evidence>
<evidence type="ECO:0000256" key="5">
    <source>
        <dbReference type="ARBA" id="ARBA00022692"/>
    </source>
</evidence>
<reference evidence="10" key="2">
    <citation type="submission" date="2023-01" db="EMBL/GenBank/DDBJ databases">
        <authorList>
            <person name="Sun Q."/>
            <person name="Evtushenko L."/>
        </authorList>
    </citation>
    <scope>NUCLEOTIDE SEQUENCE</scope>
    <source>
        <strain evidence="10">VKM B-2789</strain>
    </source>
</reference>
<evidence type="ECO:0000256" key="9">
    <source>
        <dbReference type="SAM" id="Phobius"/>
    </source>
</evidence>
<organism evidence="10 11">
    <name type="scientific">Ancylobacter defluvii</name>
    <dbReference type="NCBI Taxonomy" id="1282440"/>
    <lineage>
        <taxon>Bacteria</taxon>
        <taxon>Pseudomonadati</taxon>
        <taxon>Pseudomonadota</taxon>
        <taxon>Alphaproteobacteria</taxon>
        <taxon>Hyphomicrobiales</taxon>
        <taxon>Xanthobacteraceae</taxon>
        <taxon>Ancylobacter</taxon>
    </lineage>
</organism>
<comment type="subcellular location">
    <subcellularLocation>
        <location evidence="1">Cell membrane</location>
        <topology evidence="1">Multi-pass membrane protein</topology>
    </subcellularLocation>
</comment>
<feature type="transmembrane region" description="Helical" evidence="9">
    <location>
        <begin position="6"/>
        <end position="23"/>
    </location>
</feature>
<evidence type="ECO:0000256" key="4">
    <source>
        <dbReference type="ARBA" id="ARBA00022475"/>
    </source>
</evidence>
<dbReference type="PANTHER" id="PTHR34702">
    <property type="entry name" value="NA(+)/H(+) ANTIPORTER SUBUNIT F1"/>
    <property type="match status" value="1"/>
</dbReference>
<evidence type="ECO:0000313" key="10">
    <source>
        <dbReference type="EMBL" id="GLK86494.1"/>
    </source>
</evidence>
<keyword evidence="6 9" id="KW-1133">Transmembrane helix</keyword>
<evidence type="ECO:0008006" key="12">
    <source>
        <dbReference type="Google" id="ProtNLM"/>
    </source>
</evidence>
<feature type="transmembrane region" description="Helical" evidence="9">
    <location>
        <begin position="58"/>
        <end position="77"/>
    </location>
</feature>
<keyword evidence="5 9" id="KW-0812">Transmembrane</keyword>
<keyword evidence="3" id="KW-0813">Transport</keyword>
<proteinExistence type="inferred from homology"/>
<comment type="caution">
    <text evidence="10">The sequence shown here is derived from an EMBL/GenBank/DDBJ whole genome shotgun (WGS) entry which is preliminary data.</text>
</comment>
<dbReference type="EMBL" id="BSFM01000021">
    <property type="protein sequence ID" value="GLK86494.1"/>
    <property type="molecule type" value="Genomic_DNA"/>
</dbReference>
<sequence length="105" mass="10493">MTGFLTAMAAFVAATAGLGLLRLLRGPSPVDRMMAVQLAGTAGAGVCLLLSVTQASPALVDVALTLAVLAALGTAVMSRSGRPARIDAADAPPARPVLPREPMGK</sequence>
<keyword evidence="4" id="KW-1003">Cell membrane</keyword>
<feature type="region of interest" description="Disordered" evidence="8">
    <location>
        <begin position="79"/>
        <end position="105"/>
    </location>
</feature>
<dbReference type="GO" id="GO:0005886">
    <property type="term" value="C:plasma membrane"/>
    <property type="evidence" value="ECO:0007669"/>
    <property type="project" value="UniProtKB-SubCell"/>
</dbReference>
<comment type="similarity">
    <text evidence="2">Belongs to the CPA3 antiporters (TC 2.A.63) subunit F family.</text>
</comment>
<reference evidence="10" key="1">
    <citation type="journal article" date="2014" name="Int. J. Syst. Evol. Microbiol.">
        <title>Complete genome sequence of Corynebacterium casei LMG S-19264T (=DSM 44701T), isolated from a smear-ripened cheese.</title>
        <authorList>
            <consortium name="US DOE Joint Genome Institute (JGI-PGF)"/>
            <person name="Walter F."/>
            <person name="Albersmeier A."/>
            <person name="Kalinowski J."/>
            <person name="Ruckert C."/>
        </authorList>
    </citation>
    <scope>NUCLEOTIDE SEQUENCE</scope>
    <source>
        <strain evidence="10">VKM B-2789</strain>
    </source>
</reference>
<evidence type="ECO:0000256" key="8">
    <source>
        <dbReference type="SAM" id="MobiDB-lite"/>
    </source>
</evidence>
<dbReference type="AlphaFoldDB" id="A0A9W6K2V6"/>
<evidence type="ECO:0000256" key="7">
    <source>
        <dbReference type="ARBA" id="ARBA00023136"/>
    </source>
</evidence>
<feature type="transmembrane region" description="Helical" evidence="9">
    <location>
        <begin position="35"/>
        <end position="52"/>
    </location>
</feature>
<dbReference type="Proteomes" id="UP001143330">
    <property type="component" value="Unassembled WGS sequence"/>
</dbReference>